<dbReference type="AlphaFoldDB" id="A0A9D4RZE1"/>
<feature type="region of interest" description="Disordered" evidence="1">
    <location>
        <begin position="21"/>
        <end position="49"/>
    </location>
</feature>
<accession>A0A9D4RZE1</accession>
<keyword evidence="3" id="KW-1185">Reference proteome</keyword>
<reference evidence="2" key="1">
    <citation type="journal article" date="2019" name="bioRxiv">
        <title>The Genome of the Zebra Mussel, Dreissena polymorpha: A Resource for Invasive Species Research.</title>
        <authorList>
            <person name="McCartney M.A."/>
            <person name="Auch B."/>
            <person name="Kono T."/>
            <person name="Mallez S."/>
            <person name="Zhang Y."/>
            <person name="Obille A."/>
            <person name="Becker A."/>
            <person name="Abrahante J.E."/>
            <person name="Garbe J."/>
            <person name="Badalamenti J.P."/>
            <person name="Herman A."/>
            <person name="Mangelson H."/>
            <person name="Liachko I."/>
            <person name="Sullivan S."/>
            <person name="Sone E.D."/>
            <person name="Koren S."/>
            <person name="Silverstein K.A.T."/>
            <person name="Beckman K.B."/>
            <person name="Gohl D.M."/>
        </authorList>
    </citation>
    <scope>NUCLEOTIDE SEQUENCE</scope>
    <source>
        <strain evidence="2">Duluth1</strain>
        <tissue evidence="2">Whole animal</tissue>
    </source>
</reference>
<name>A0A9D4RZE1_DREPO</name>
<evidence type="ECO:0000256" key="1">
    <source>
        <dbReference type="SAM" id="MobiDB-lite"/>
    </source>
</evidence>
<evidence type="ECO:0000313" key="2">
    <source>
        <dbReference type="EMBL" id="KAH3884207.1"/>
    </source>
</evidence>
<organism evidence="2 3">
    <name type="scientific">Dreissena polymorpha</name>
    <name type="common">Zebra mussel</name>
    <name type="synonym">Mytilus polymorpha</name>
    <dbReference type="NCBI Taxonomy" id="45954"/>
    <lineage>
        <taxon>Eukaryota</taxon>
        <taxon>Metazoa</taxon>
        <taxon>Spiralia</taxon>
        <taxon>Lophotrochozoa</taxon>
        <taxon>Mollusca</taxon>
        <taxon>Bivalvia</taxon>
        <taxon>Autobranchia</taxon>
        <taxon>Heteroconchia</taxon>
        <taxon>Euheterodonta</taxon>
        <taxon>Imparidentia</taxon>
        <taxon>Neoheterodontei</taxon>
        <taxon>Myida</taxon>
        <taxon>Dreissenoidea</taxon>
        <taxon>Dreissenidae</taxon>
        <taxon>Dreissena</taxon>
    </lineage>
</organism>
<comment type="caution">
    <text evidence="2">The sequence shown here is derived from an EMBL/GenBank/DDBJ whole genome shotgun (WGS) entry which is preliminary data.</text>
</comment>
<evidence type="ECO:0000313" key="3">
    <source>
        <dbReference type="Proteomes" id="UP000828390"/>
    </source>
</evidence>
<dbReference type="EMBL" id="JAIWYP010000001">
    <property type="protein sequence ID" value="KAH3884207.1"/>
    <property type="molecule type" value="Genomic_DNA"/>
</dbReference>
<feature type="compositionally biased region" description="Basic and acidic residues" evidence="1">
    <location>
        <begin position="21"/>
        <end position="40"/>
    </location>
</feature>
<dbReference type="Proteomes" id="UP000828390">
    <property type="component" value="Unassembled WGS sequence"/>
</dbReference>
<gene>
    <name evidence="2" type="ORF">DPMN_008182</name>
</gene>
<proteinExistence type="predicted"/>
<sequence>MKTHLNSRIVKFDWKRSQEIKKEQHLQHDNVNYPREKKSNEDDDDKMGKSSYIQDDQAVYFSHKPWKAWKKGVVQKADHPHIEIKSADDAVYNRYRIHLRPTRVPVHSRDLFPLRNVTNTNNIGDNYDTLNTPTANTQRLPQFRDKTRYSNRLTFHRCHDVDLAGYAQKLKQTAGSFRYTQPINHAYQHQPHMAFEDVE</sequence>
<protein>
    <submittedName>
        <fullName evidence="2">Uncharacterized protein</fullName>
    </submittedName>
</protein>
<reference evidence="2" key="2">
    <citation type="submission" date="2020-11" db="EMBL/GenBank/DDBJ databases">
        <authorList>
            <person name="McCartney M.A."/>
            <person name="Auch B."/>
            <person name="Kono T."/>
            <person name="Mallez S."/>
            <person name="Becker A."/>
            <person name="Gohl D.M."/>
            <person name="Silverstein K.A.T."/>
            <person name="Koren S."/>
            <person name="Bechman K.B."/>
            <person name="Herman A."/>
            <person name="Abrahante J.E."/>
            <person name="Garbe J."/>
        </authorList>
    </citation>
    <scope>NUCLEOTIDE SEQUENCE</scope>
    <source>
        <strain evidence="2">Duluth1</strain>
        <tissue evidence="2">Whole animal</tissue>
    </source>
</reference>